<dbReference type="InterPro" id="IPR014770">
    <property type="entry name" value="Munc13_1"/>
</dbReference>
<evidence type="ECO:0000313" key="4">
    <source>
        <dbReference type="Proteomes" id="UP001054889"/>
    </source>
</evidence>
<proteinExistence type="predicted"/>
<organism evidence="3 4">
    <name type="scientific">Eleusine coracana subsp. coracana</name>
    <dbReference type="NCBI Taxonomy" id="191504"/>
    <lineage>
        <taxon>Eukaryota</taxon>
        <taxon>Viridiplantae</taxon>
        <taxon>Streptophyta</taxon>
        <taxon>Embryophyta</taxon>
        <taxon>Tracheophyta</taxon>
        <taxon>Spermatophyta</taxon>
        <taxon>Magnoliopsida</taxon>
        <taxon>Liliopsida</taxon>
        <taxon>Poales</taxon>
        <taxon>Poaceae</taxon>
        <taxon>PACMAD clade</taxon>
        <taxon>Chloridoideae</taxon>
        <taxon>Cynodonteae</taxon>
        <taxon>Eleusininae</taxon>
        <taxon>Eleusine</taxon>
    </lineage>
</organism>
<evidence type="ECO:0000259" key="1">
    <source>
        <dbReference type="PROSITE" id="PS51258"/>
    </source>
</evidence>
<dbReference type="InterPro" id="IPR008528">
    <property type="entry name" value="unc-13_homologue"/>
</dbReference>
<sequence>MSLACRSLSETSDECHWADGFPLNLHIYKMLVEACFDGEDGTIVDEVDEVIELLKRTWVILGVNQMLHNLCFTWALFSHFVMSGQAHDELFFAIRNLLVQVTKDAKITKDPDYCDVLSSTVSLITGWAEKRLLAYHDTFSTSNIDSMQHMVSIGISAAKILAESFEYGPETKEKTDVERSRITSYIQSSLRTAFAQKMEEAKSKQSSKKPVHIFSVLAKEIGDLAAKEKNIYRPILKKWHPHAAGVSVATLHDCFGSELKKFIVCLRELTPDAVQVLKAADKLEKDLVHIAMEDSVDTDDGGTSLVREMTPYEAGTVLDKLVKAWIKERVDKLQEWADQNLELELSLTACQEGIQQLCETTAYKVIFNDLSHVLLDTLYVGSPSSNRILPLLKELGSILKFISAAVHDRLRNRLITALMKASFDGFLLVLLAGGPARAFSCEDCEIIEDDFRALRGLYLTYCDGMPEELVVKASSEVKNILPLLRTDTETLIRRFKQIISQSYGSTDKSRFPMPPVPAQWSPDNPNTILRVFVLSK</sequence>
<dbReference type="InterPro" id="IPR014772">
    <property type="entry name" value="Munc13_dom-2"/>
</dbReference>
<dbReference type="InterPro" id="IPR057984">
    <property type="entry name" value="PATROL1_C"/>
</dbReference>
<dbReference type="EMBL" id="BQKI01000010">
    <property type="protein sequence ID" value="GJN03397.1"/>
    <property type="molecule type" value="Genomic_DNA"/>
</dbReference>
<comment type="caution">
    <text evidence="3">The sequence shown here is derived from an EMBL/GenBank/DDBJ whole genome shotgun (WGS) entry which is preliminary data.</text>
</comment>
<dbReference type="Pfam" id="PF25761">
    <property type="entry name" value="TPR_PATROL1"/>
    <property type="match status" value="1"/>
</dbReference>
<dbReference type="PROSITE" id="PS51259">
    <property type="entry name" value="MHD2"/>
    <property type="match status" value="1"/>
</dbReference>
<feature type="domain" description="MHD1" evidence="1">
    <location>
        <begin position="274"/>
        <end position="413"/>
    </location>
</feature>
<dbReference type="PROSITE" id="PS51258">
    <property type="entry name" value="MHD1"/>
    <property type="match status" value="1"/>
</dbReference>
<dbReference type="AlphaFoldDB" id="A0AAV5CZU2"/>
<evidence type="ECO:0008006" key="5">
    <source>
        <dbReference type="Google" id="ProtNLM"/>
    </source>
</evidence>
<evidence type="ECO:0000313" key="3">
    <source>
        <dbReference type="EMBL" id="GJN03397.1"/>
    </source>
</evidence>
<keyword evidence="4" id="KW-1185">Reference proteome</keyword>
<evidence type="ECO:0000259" key="2">
    <source>
        <dbReference type="PROSITE" id="PS51259"/>
    </source>
</evidence>
<reference evidence="3" key="1">
    <citation type="journal article" date="2018" name="DNA Res.">
        <title>Multiple hybrid de novo genome assembly of finger millet, an orphan allotetraploid crop.</title>
        <authorList>
            <person name="Hatakeyama M."/>
            <person name="Aluri S."/>
            <person name="Balachadran M.T."/>
            <person name="Sivarajan S.R."/>
            <person name="Patrignani A."/>
            <person name="Gruter S."/>
            <person name="Poveda L."/>
            <person name="Shimizu-Inatsugi R."/>
            <person name="Baeten J."/>
            <person name="Francoijs K.J."/>
            <person name="Nataraja K.N."/>
            <person name="Reddy Y.A.N."/>
            <person name="Phadnis S."/>
            <person name="Ravikumar R.L."/>
            <person name="Schlapbach R."/>
            <person name="Sreeman S.M."/>
            <person name="Shimizu K.K."/>
        </authorList>
    </citation>
    <scope>NUCLEOTIDE SEQUENCE</scope>
</reference>
<protein>
    <recommendedName>
        <fullName evidence="5">MHD1 domain-containing protein</fullName>
    </recommendedName>
</protein>
<accession>A0AAV5CZU2</accession>
<reference evidence="3" key="2">
    <citation type="submission" date="2021-12" db="EMBL/GenBank/DDBJ databases">
        <title>Resequencing data analysis of finger millet.</title>
        <authorList>
            <person name="Hatakeyama M."/>
            <person name="Aluri S."/>
            <person name="Balachadran M.T."/>
            <person name="Sivarajan S.R."/>
            <person name="Poveda L."/>
            <person name="Shimizu-Inatsugi R."/>
            <person name="Schlapbach R."/>
            <person name="Sreeman S.M."/>
            <person name="Shimizu K.K."/>
        </authorList>
    </citation>
    <scope>NUCLEOTIDE SEQUENCE</scope>
</reference>
<gene>
    <name evidence="3" type="primary">ga20838</name>
    <name evidence="3" type="ORF">PR202_ga20838</name>
</gene>
<feature type="domain" description="MHD2" evidence="2">
    <location>
        <begin position="385"/>
        <end position="495"/>
    </location>
</feature>
<dbReference type="PANTHER" id="PTHR31280">
    <property type="entry name" value="PROTEIN UNC-13 HOMOLOG"/>
    <property type="match status" value="1"/>
</dbReference>
<name>A0AAV5CZU2_ELECO</name>
<dbReference type="Proteomes" id="UP001054889">
    <property type="component" value="Unassembled WGS sequence"/>
</dbReference>
<dbReference type="PANTHER" id="PTHR31280:SF23">
    <property type="entry name" value="RETINOL DEHYDROGENASE 13"/>
    <property type="match status" value="1"/>
</dbReference>